<dbReference type="PANTHER" id="PTHR11157">
    <property type="entry name" value="FATTY ACID ACYL TRANSFERASE-RELATED"/>
    <property type="match status" value="1"/>
</dbReference>
<dbReference type="GO" id="GO:0034625">
    <property type="term" value="P:fatty acid elongation, monounsaturated fatty acid"/>
    <property type="evidence" value="ECO:0007669"/>
    <property type="project" value="TreeGrafter"/>
</dbReference>
<dbReference type="OrthoDB" id="434092at2759"/>
<dbReference type="EMBL" id="CAAE01015023">
    <property type="protein sequence ID" value="CAG10884.1"/>
    <property type="molecule type" value="Genomic_DNA"/>
</dbReference>
<keyword evidence="2 10" id="KW-0444">Lipid biosynthesis</keyword>
<feature type="transmembrane region" description="Helical" evidence="10">
    <location>
        <begin position="12"/>
        <end position="29"/>
    </location>
</feature>
<comment type="caution">
    <text evidence="11">The sequence shown here is derived from an EMBL/GenBank/DDBJ whole genome shotgun (WGS) entry which is preliminary data.</text>
</comment>
<keyword evidence="4 10" id="KW-0812">Transmembrane</keyword>
<keyword evidence="9 10" id="KW-0275">Fatty acid biosynthesis</keyword>
<dbReference type="GO" id="GO:0030148">
    <property type="term" value="P:sphingolipid biosynthetic process"/>
    <property type="evidence" value="ECO:0007669"/>
    <property type="project" value="TreeGrafter"/>
</dbReference>
<feature type="non-terminal residue" evidence="11">
    <location>
        <position position="122"/>
    </location>
</feature>
<reference evidence="11" key="2">
    <citation type="submission" date="2004-02" db="EMBL/GenBank/DDBJ databases">
        <authorList>
            <consortium name="Genoscope"/>
            <consortium name="Whitehead Institute Centre for Genome Research"/>
        </authorList>
    </citation>
    <scope>NUCLEOTIDE SEQUENCE</scope>
</reference>
<evidence type="ECO:0000256" key="8">
    <source>
        <dbReference type="ARBA" id="ARBA00023136"/>
    </source>
</evidence>
<gene>
    <name evidence="11" type="ORF">GSTENG00032648001</name>
</gene>
<comment type="caution">
    <text evidence="10">Lacks conserved residue(s) required for the propagation of feature annotation.</text>
</comment>
<comment type="catalytic activity">
    <reaction evidence="10">
        <text>a very-long-chain acyl-CoA + malonyl-CoA + H(+) = a very-long-chain 3-oxoacyl-CoA + CO2 + CoA</text>
        <dbReference type="Rhea" id="RHEA:32727"/>
        <dbReference type="ChEBI" id="CHEBI:15378"/>
        <dbReference type="ChEBI" id="CHEBI:16526"/>
        <dbReference type="ChEBI" id="CHEBI:57287"/>
        <dbReference type="ChEBI" id="CHEBI:57384"/>
        <dbReference type="ChEBI" id="CHEBI:90725"/>
        <dbReference type="ChEBI" id="CHEBI:90736"/>
        <dbReference type="EC" id="2.3.1.199"/>
    </reaction>
</comment>
<keyword evidence="8 10" id="KW-0472">Membrane</keyword>
<dbReference type="GO" id="GO:0019367">
    <property type="term" value="P:fatty acid elongation, saturated fatty acid"/>
    <property type="evidence" value="ECO:0007669"/>
    <property type="project" value="TreeGrafter"/>
</dbReference>
<dbReference type="KEGG" id="tng:GSTEN00032648G001"/>
<evidence type="ECO:0000256" key="7">
    <source>
        <dbReference type="ARBA" id="ARBA00023098"/>
    </source>
</evidence>
<evidence type="ECO:0000256" key="5">
    <source>
        <dbReference type="ARBA" id="ARBA00022832"/>
    </source>
</evidence>
<keyword evidence="5 10" id="KW-0276">Fatty acid metabolism</keyword>
<dbReference type="GO" id="GO:0009922">
    <property type="term" value="F:fatty acid elongase activity"/>
    <property type="evidence" value="ECO:0007669"/>
    <property type="project" value="UniProtKB-EC"/>
</dbReference>
<dbReference type="GO" id="GO:0034626">
    <property type="term" value="P:fatty acid elongation, polyunsaturated fatty acid"/>
    <property type="evidence" value="ECO:0007669"/>
    <property type="project" value="TreeGrafter"/>
</dbReference>
<reference evidence="11" key="1">
    <citation type="journal article" date="2004" name="Nature">
        <title>Genome duplication in the teleost fish Tetraodon nigroviridis reveals the early vertebrate proto-karyotype.</title>
        <authorList>
            <person name="Jaillon O."/>
            <person name="Aury J.-M."/>
            <person name="Brunet F."/>
            <person name="Petit J.-L."/>
            <person name="Stange-Thomann N."/>
            <person name="Mauceli E."/>
            <person name="Bouneau L."/>
            <person name="Fischer C."/>
            <person name="Ozouf-Costaz C."/>
            <person name="Bernot A."/>
            <person name="Nicaud S."/>
            <person name="Jaffe D."/>
            <person name="Fisher S."/>
            <person name="Lutfalla G."/>
            <person name="Dossat C."/>
            <person name="Segurens B."/>
            <person name="Dasilva C."/>
            <person name="Salanoubat M."/>
            <person name="Levy M."/>
            <person name="Boudet N."/>
            <person name="Castellano S."/>
            <person name="Anthouard V."/>
            <person name="Jubin C."/>
            <person name="Castelli V."/>
            <person name="Katinka M."/>
            <person name="Vacherie B."/>
            <person name="Biemont C."/>
            <person name="Skalli Z."/>
            <person name="Cattolico L."/>
            <person name="Poulain J."/>
            <person name="De Berardinis V."/>
            <person name="Cruaud C."/>
            <person name="Duprat S."/>
            <person name="Brottier P."/>
            <person name="Coutanceau J.-P."/>
            <person name="Gouzy J."/>
            <person name="Parra G."/>
            <person name="Lardier G."/>
            <person name="Chapple C."/>
            <person name="McKernan K.J."/>
            <person name="McEwan P."/>
            <person name="Bosak S."/>
            <person name="Kellis M."/>
            <person name="Volff J.-N."/>
            <person name="Guigo R."/>
            <person name="Zody M.C."/>
            <person name="Mesirov J."/>
            <person name="Lindblad-Toh K."/>
            <person name="Birren B."/>
            <person name="Nusbaum C."/>
            <person name="Kahn D."/>
            <person name="Robinson-Rechavi M."/>
            <person name="Laudet V."/>
            <person name="Schachter V."/>
            <person name="Quetier F."/>
            <person name="Saurin W."/>
            <person name="Scarpelli C."/>
            <person name="Wincker P."/>
            <person name="Lander E.S."/>
            <person name="Weissenbach J."/>
            <person name="Roest Crollius H."/>
        </authorList>
    </citation>
    <scope>NUCLEOTIDE SEQUENCE [LARGE SCALE GENOMIC DNA]</scope>
</reference>
<evidence type="ECO:0000256" key="1">
    <source>
        <dbReference type="ARBA" id="ARBA00004141"/>
    </source>
</evidence>
<name>Q4RL48_TETNG</name>
<dbReference type="AlphaFoldDB" id="Q4RL48"/>
<dbReference type="GO" id="GO:0042761">
    <property type="term" value="P:very long-chain fatty acid biosynthetic process"/>
    <property type="evidence" value="ECO:0007669"/>
    <property type="project" value="TreeGrafter"/>
</dbReference>
<dbReference type="GO" id="GO:0005789">
    <property type="term" value="C:endoplasmic reticulum membrane"/>
    <property type="evidence" value="ECO:0007669"/>
    <property type="project" value="TreeGrafter"/>
</dbReference>
<organism evidence="11">
    <name type="scientific">Tetraodon nigroviridis</name>
    <name type="common">Spotted green pufferfish</name>
    <name type="synonym">Chelonodon nigroviridis</name>
    <dbReference type="NCBI Taxonomy" id="99883"/>
    <lineage>
        <taxon>Eukaryota</taxon>
        <taxon>Metazoa</taxon>
        <taxon>Chordata</taxon>
        <taxon>Craniata</taxon>
        <taxon>Vertebrata</taxon>
        <taxon>Euteleostomi</taxon>
        <taxon>Actinopterygii</taxon>
        <taxon>Neopterygii</taxon>
        <taxon>Teleostei</taxon>
        <taxon>Neoteleostei</taxon>
        <taxon>Acanthomorphata</taxon>
        <taxon>Eupercaria</taxon>
        <taxon>Tetraodontiformes</taxon>
        <taxon>Tetradontoidea</taxon>
        <taxon>Tetraodontidae</taxon>
        <taxon>Tetraodon</taxon>
    </lineage>
</organism>
<keyword evidence="6 10" id="KW-1133">Transmembrane helix</keyword>
<dbReference type="EC" id="2.3.1.199" evidence="10"/>
<sequence length="122" mass="14260">VFFVLRKKSSQVTFLHVYHHSIMPFTWWFGVRFAPGGMGTFHALLNCVVHVVMYTYYGLSAMGPNYQKYLWWKKVPHHHSADPVYNGDHPHLPVFVQGLPLSVSYLHLHHRPLRFDLPLPLP</sequence>
<feature type="transmembrane region" description="Helical" evidence="10">
    <location>
        <begin position="41"/>
        <end position="59"/>
    </location>
</feature>
<comment type="subcellular location">
    <subcellularLocation>
        <location evidence="1">Membrane</location>
        <topology evidence="1">Multi-pass membrane protein</topology>
    </subcellularLocation>
</comment>
<evidence type="ECO:0000256" key="4">
    <source>
        <dbReference type="ARBA" id="ARBA00022692"/>
    </source>
</evidence>
<proteinExistence type="inferred from homology"/>
<evidence type="ECO:0000256" key="6">
    <source>
        <dbReference type="ARBA" id="ARBA00022989"/>
    </source>
</evidence>
<accession>Q4RL48</accession>
<keyword evidence="7 10" id="KW-0443">Lipid metabolism</keyword>
<dbReference type="PANTHER" id="PTHR11157:SF118">
    <property type="entry name" value="ELONGATION OF VERY LONG CHAIN FATTY ACIDS PROTEIN 7"/>
    <property type="match status" value="1"/>
</dbReference>
<evidence type="ECO:0000256" key="2">
    <source>
        <dbReference type="ARBA" id="ARBA00022516"/>
    </source>
</evidence>
<dbReference type="Pfam" id="PF01151">
    <property type="entry name" value="ELO"/>
    <property type="match status" value="1"/>
</dbReference>
<keyword evidence="3 10" id="KW-0808">Transferase</keyword>
<comment type="similarity">
    <text evidence="10">Belongs to the ELO family.</text>
</comment>
<evidence type="ECO:0000256" key="10">
    <source>
        <dbReference type="RuleBase" id="RU361115"/>
    </source>
</evidence>
<dbReference type="PROSITE" id="PS01188">
    <property type="entry name" value="ELO"/>
    <property type="match status" value="1"/>
</dbReference>
<evidence type="ECO:0000256" key="3">
    <source>
        <dbReference type="ARBA" id="ARBA00022679"/>
    </source>
</evidence>
<dbReference type="InterPro" id="IPR002076">
    <property type="entry name" value="ELO_fam"/>
</dbReference>
<dbReference type="InterPro" id="IPR030457">
    <property type="entry name" value="ELO_CS"/>
</dbReference>
<protein>
    <recommendedName>
        <fullName evidence="10">Elongation of very long chain fatty acids protein</fullName>
        <ecNumber evidence="10">2.3.1.199</ecNumber>
    </recommendedName>
    <alternativeName>
        <fullName evidence="10">Very-long-chain 3-oxoacyl-CoA synthase</fullName>
    </alternativeName>
</protein>
<evidence type="ECO:0000256" key="9">
    <source>
        <dbReference type="ARBA" id="ARBA00023160"/>
    </source>
</evidence>
<evidence type="ECO:0000313" key="11">
    <source>
        <dbReference type="EMBL" id="CAG10884.1"/>
    </source>
</evidence>